<protein>
    <recommendedName>
        <fullName evidence="1">Carboxymuconolactone decarboxylase-like domain-containing protein</fullName>
    </recommendedName>
</protein>
<dbReference type="Pfam" id="PF02627">
    <property type="entry name" value="CMD"/>
    <property type="match status" value="1"/>
</dbReference>
<evidence type="ECO:0000313" key="2">
    <source>
        <dbReference type="EMBL" id="GLR68203.1"/>
    </source>
</evidence>
<evidence type="ECO:0000259" key="1">
    <source>
        <dbReference type="Pfam" id="PF02627"/>
    </source>
</evidence>
<dbReference type="SUPFAM" id="SSF69118">
    <property type="entry name" value="AhpD-like"/>
    <property type="match status" value="1"/>
</dbReference>
<name>A0ABQ6AA75_9PROT</name>
<dbReference type="InterPro" id="IPR029032">
    <property type="entry name" value="AhpD-like"/>
</dbReference>
<dbReference type="InterPro" id="IPR004675">
    <property type="entry name" value="AhpD_core"/>
</dbReference>
<dbReference type="EMBL" id="BSOS01000080">
    <property type="protein sequence ID" value="GLR68203.1"/>
    <property type="molecule type" value="Genomic_DNA"/>
</dbReference>
<dbReference type="Gene3D" id="1.20.1290.10">
    <property type="entry name" value="AhpD-like"/>
    <property type="match status" value="1"/>
</dbReference>
<evidence type="ECO:0000313" key="3">
    <source>
        <dbReference type="Proteomes" id="UP001156641"/>
    </source>
</evidence>
<dbReference type="PANTHER" id="PTHR35446:SF3">
    <property type="entry name" value="CMD DOMAIN-CONTAINING PROTEIN"/>
    <property type="match status" value="1"/>
</dbReference>
<reference evidence="3" key="1">
    <citation type="journal article" date="2019" name="Int. J. Syst. Evol. Microbiol.">
        <title>The Global Catalogue of Microorganisms (GCM) 10K type strain sequencing project: providing services to taxonomists for standard genome sequencing and annotation.</title>
        <authorList>
            <consortium name="The Broad Institute Genomics Platform"/>
            <consortium name="The Broad Institute Genome Sequencing Center for Infectious Disease"/>
            <person name="Wu L."/>
            <person name="Ma J."/>
        </authorList>
    </citation>
    <scope>NUCLEOTIDE SEQUENCE [LARGE SCALE GENOMIC DNA]</scope>
    <source>
        <strain evidence="3">NBRC 112502</strain>
    </source>
</reference>
<proteinExistence type="predicted"/>
<comment type="caution">
    <text evidence="2">The sequence shown here is derived from an EMBL/GenBank/DDBJ whole genome shotgun (WGS) entry which is preliminary data.</text>
</comment>
<keyword evidence="3" id="KW-1185">Reference proteome</keyword>
<feature type="domain" description="Carboxymuconolactone decarboxylase-like" evidence="1">
    <location>
        <begin position="59"/>
        <end position="125"/>
    </location>
</feature>
<dbReference type="Proteomes" id="UP001156641">
    <property type="component" value="Unassembled WGS sequence"/>
</dbReference>
<dbReference type="InterPro" id="IPR003779">
    <property type="entry name" value="CMD-like"/>
</dbReference>
<dbReference type="PANTHER" id="PTHR35446">
    <property type="entry name" value="SI:CH211-175M2.5"/>
    <property type="match status" value="1"/>
</dbReference>
<dbReference type="RefSeq" id="WP_284259045.1">
    <property type="nucleotide sequence ID" value="NZ_BSOS01000080.1"/>
</dbReference>
<gene>
    <name evidence="2" type="ORF">GCM10010909_28840</name>
</gene>
<dbReference type="NCBIfam" id="TIGR00778">
    <property type="entry name" value="ahpD_dom"/>
    <property type="match status" value="1"/>
</dbReference>
<accession>A0ABQ6AA75</accession>
<organism evidence="2 3">
    <name type="scientific">Acidocella aquatica</name>
    <dbReference type="NCBI Taxonomy" id="1922313"/>
    <lineage>
        <taxon>Bacteria</taxon>
        <taxon>Pseudomonadati</taxon>
        <taxon>Pseudomonadota</taxon>
        <taxon>Alphaproteobacteria</taxon>
        <taxon>Acetobacterales</taxon>
        <taxon>Acidocellaceae</taxon>
        <taxon>Acidocella</taxon>
    </lineage>
</organism>
<sequence>MTAETKLTLPTQTLENAPAPGRKVLEKAKAQVGFIPNMYANMVNSPGLLDTYLDGYARFRAESGFTPIEQEVVFLVVSRANGCNYCTAAHSMIADKMSKVPADVLQALRAGTPIADPKLAALAQFTQVMFDTRGRPAAAGTQAFLAAGYGERQALEIVLAMAVKTLSNYANHLFHTPVDDMFAAYKVA</sequence>